<keyword evidence="1" id="KW-0812">Transmembrane</keyword>
<feature type="non-terminal residue" evidence="2">
    <location>
        <position position="44"/>
    </location>
</feature>
<feature type="transmembrane region" description="Helical" evidence="1">
    <location>
        <begin position="15"/>
        <end position="33"/>
    </location>
</feature>
<evidence type="ECO:0000256" key="1">
    <source>
        <dbReference type="SAM" id="Phobius"/>
    </source>
</evidence>
<sequence length="44" mass="4924">MFSKMGNGMQLTAPHYVLIGLGIVFACVLILLLQTNKNRQRGIY</sequence>
<protein>
    <submittedName>
        <fullName evidence="2">Uncharacterized protein</fullName>
    </submittedName>
</protein>
<reference evidence="2" key="1">
    <citation type="journal article" date="2015" name="Nature">
        <title>Complex archaea that bridge the gap between prokaryotes and eukaryotes.</title>
        <authorList>
            <person name="Spang A."/>
            <person name="Saw J.H."/>
            <person name="Jorgensen S.L."/>
            <person name="Zaremba-Niedzwiedzka K."/>
            <person name="Martijn J."/>
            <person name="Lind A.E."/>
            <person name="van Eijk R."/>
            <person name="Schleper C."/>
            <person name="Guy L."/>
            <person name="Ettema T.J."/>
        </authorList>
    </citation>
    <scope>NUCLEOTIDE SEQUENCE</scope>
</reference>
<dbReference type="AlphaFoldDB" id="A0A0F9MX81"/>
<dbReference type="PROSITE" id="PS51257">
    <property type="entry name" value="PROKAR_LIPOPROTEIN"/>
    <property type="match status" value="1"/>
</dbReference>
<proteinExistence type="predicted"/>
<keyword evidence="1" id="KW-0472">Membrane</keyword>
<keyword evidence="1" id="KW-1133">Transmembrane helix</keyword>
<evidence type="ECO:0000313" key="2">
    <source>
        <dbReference type="EMBL" id="KKM73867.1"/>
    </source>
</evidence>
<accession>A0A0F9MX81</accession>
<gene>
    <name evidence="2" type="ORF">LCGC14_1406050</name>
</gene>
<dbReference type="EMBL" id="LAZR01009232">
    <property type="protein sequence ID" value="KKM73867.1"/>
    <property type="molecule type" value="Genomic_DNA"/>
</dbReference>
<organism evidence="2">
    <name type="scientific">marine sediment metagenome</name>
    <dbReference type="NCBI Taxonomy" id="412755"/>
    <lineage>
        <taxon>unclassified sequences</taxon>
        <taxon>metagenomes</taxon>
        <taxon>ecological metagenomes</taxon>
    </lineage>
</organism>
<name>A0A0F9MX81_9ZZZZ</name>
<comment type="caution">
    <text evidence="2">The sequence shown here is derived from an EMBL/GenBank/DDBJ whole genome shotgun (WGS) entry which is preliminary data.</text>
</comment>